<evidence type="ECO:0000256" key="9">
    <source>
        <dbReference type="SAM" id="SignalP"/>
    </source>
</evidence>
<dbReference type="Proteomes" id="UP001153620">
    <property type="component" value="Chromosome 2"/>
</dbReference>
<reference evidence="11" key="2">
    <citation type="submission" date="2022-10" db="EMBL/GenBank/DDBJ databases">
        <authorList>
            <consortium name="ENA_rothamsted_submissions"/>
            <consortium name="culmorum"/>
            <person name="King R."/>
        </authorList>
    </citation>
    <scope>NUCLEOTIDE SEQUENCE</scope>
</reference>
<name>A0A9N9RS55_9DIPT</name>
<dbReference type="PANTHER" id="PTHR46066:SF2">
    <property type="entry name" value="CHITINASE DOMAIN-CONTAINING PROTEIN 1"/>
    <property type="match status" value="1"/>
</dbReference>
<keyword evidence="5 9" id="KW-0732">Signal</keyword>
<dbReference type="InterPro" id="IPR029070">
    <property type="entry name" value="Chitinase_insertion_sf"/>
</dbReference>
<evidence type="ECO:0000256" key="3">
    <source>
        <dbReference type="ARBA" id="ARBA00009336"/>
    </source>
</evidence>
<dbReference type="GO" id="GO:0005975">
    <property type="term" value="P:carbohydrate metabolic process"/>
    <property type="evidence" value="ECO:0007669"/>
    <property type="project" value="InterPro"/>
</dbReference>
<dbReference type="GO" id="GO:0012505">
    <property type="term" value="C:endomembrane system"/>
    <property type="evidence" value="ECO:0007669"/>
    <property type="project" value="TreeGrafter"/>
</dbReference>
<reference evidence="11" key="1">
    <citation type="submission" date="2022-01" db="EMBL/GenBank/DDBJ databases">
        <authorList>
            <person name="King R."/>
        </authorList>
    </citation>
    <scope>NUCLEOTIDE SEQUENCE</scope>
</reference>
<feature type="region of interest" description="Disordered" evidence="8">
    <location>
        <begin position="23"/>
        <end position="42"/>
    </location>
</feature>
<accession>A0A9N9RS55</accession>
<dbReference type="InterPro" id="IPR011583">
    <property type="entry name" value="Chitinase_II/V-like_cat"/>
</dbReference>
<dbReference type="EMBL" id="OU895878">
    <property type="protein sequence ID" value="CAG9802405.1"/>
    <property type="molecule type" value="Genomic_DNA"/>
</dbReference>
<dbReference type="Gene3D" id="3.20.20.80">
    <property type="entry name" value="Glycosidases"/>
    <property type="match status" value="1"/>
</dbReference>
<organism evidence="11 12">
    <name type="scientific">Chironomus riparius</name>
    <dbReference type="NCBI Taxonomy" id="315576"/>
    <lineage>
        <taxon>Eukaryota</taxon>
        <taxon>Metazoa</taxon>
        <taxon>Ecdysozoa</taxon>
        <taxon>Arthropoda</taxon>
        <taxon>Hexapoda</taxon>
        <taxon>Insecta</taxon>
        <taxon>Pterygota</taxon>
        <taxon>Neoptera</taxon>
        <taxon>Endopterygota</taxon>
        <taxon>Diptera</taxon>
        <taxon>Nematocera</taxon>
        <taxon>Chironomoidea</taxon>
        <taxon>Chironomidae</taxon>
        <taxon>Chironominae</taxon>
        <taxon>Chironomus</taxon>
    </lineage>
</organism>
<evidence type="ECO:0000313" key="11">
    <source>
        <dbReference type="EMBL" id="CAG9802405.1"/>
    </source>
</evidence>
<dbReference type="AlphaFoldDB" id="A0A9N9RS55"/>
<dbReference type="FunFam" id="3.20.20.80:FF:000028">
    <property type="entry name" value="Chitinase domain-containing protein 1"/>
    <property type="match status" value="1"/>
</dbReference>
<dbReference type="FunFam" id="3.10.50.10:FF:000002">
    <property type="entry name" value="Chitinase domain-containing protein 1"/>
    <property type="match status" value="1"/>
</dbReference>
<comment type="subcellular location">
    <subcellularLocation>
        <location evidence="1">Lysosome</location>
    </subcellularLocation>
    <subcellularLocation>
        <location evidence="2">Secreted</location>
    </subcellularLocation>
</comment>
<evidence type="ECO:0000256" key="1">
    <source>
        <dbReference type="ARBA" id="ARBA00004371"/>
    </source>
</evidence>
<dbReference type="SUPFAM" id="SSF51445">
    <property type="entry name" value="(Trans)glycosidases"/>
    <property type="match status" value="1"/>
</dbReference>
<evidence type="ECO:0000256" key="8">
    <source>
        <dbReference type="SAM" id="MobiDB-lite"/>
    </source>
</evidence>
<dbReference type="InterPro" id="IPR017853">
    <property type="entry name" value="GH"/>
</dbReference>
<evidence type="ECO:0000256" key="2">
    <source>
        <dbReference type="ARBA" id="ARBA00004613"/>
    </source>
</evidence>
<keyword evidence="12" id="KW-1185">Reference proteome</keyword>
<dbReference type="GO" id="GO:0005576">
    <property type="term" value="C:extracellular region"/>
    <property type="evidence" value="ECO:0007669"/>
    <property type="project" value="UniProtKB-SubCell"/>
</dbReference>
<evidence type="ECO:0000256" key="6">
    <source>
        <dbReference type="ARBA" id="ARBA00023228"/>
    </source>
</evidence>
<evidence type="ECO:0000256" key="7">
    <source>
        <dbReference type="ARBA" id="ARBA00040976"/>
    </source>
</evidence>
<keyword evidence="6" id="KW-0458">Lysosome</keyword>
<proteinExistence type="inferred from homology"/>
<comment type="similarity">
    <text evidence="3">Belongs to the glycosyl hydrolase 18 family.</text>
</comment>
<dbReference type="PROSITE" id="PS51910">
    <property type="entry name" value="GH18_2"/>
    <property type="match status" value="1"/>
</dbReference>
<dbReference type="CDD" id="cd02876">
    <property type="entry name" value="GH18_SI-CLP"/>
    <property type="match status" value="1"/>
</dbReference>
<feature type="chain" id="PRO_5040261955" description="Chitinase domain-containing protein 1" evidence="9">
    <location>
        <begin position="21"/>
        <end position="388"/>
    </location>
</feature>
<protein>
    <recommendedName>
        <fullName evidence="7">Chitinase domain-containing protein 1</fullName>
    </recommendedName>
</protein>
<gene>
    <name evidence="11" type="ORF">CHIRRI_LOCUS5316</name>
</gene>
<dbReference type="Pfam" id="PF00704">
    <property type="entry name" value="Glyco_hydro_18"/>
    <property type="match status" value="1"/>
</dbReference>
<feature type="signal peptide" evidence="9">
    <location>
        <begin position="1"/>
        <end position="20"/>
    </location>
</feature>
<keyword evidence="4" id="KW-0964">Secreted</keyword>
<evidence type="ECO:0000313" key="12">
    <source>
        <dbReference type="Proteomes" id="UP001153620"/>
    </source>
</evidence>
<dbReference type="PANTHER" id="PTHR46066">
    <property type="entry name" value="CHITINASE DOMAIN-CONTAINING PROTEIN 1 FAMILY MEMBER"/>
    <property type="match status" value="1"/>
</dbReference>
<evidence type="ECO:0000256" key="4">
    <source>
        <dbReference type="ARBA" id="ARBA00022525"/>
    </source>
</evidence>
<dbReference type="GO" id="GO:0070492">
    <property type="term" value="F:oligosaccharide binding"/>
    <property type="evidence" value="ECO:0007669"/>
    <property type="project" value="TreeGrafter"/>
</dbReference>
<dbReference type="GO" id="GO:0008061">
    <property type="term" value="F:chitin binding"/>
    <property type="evidence" value="ECO:0007669"/>
    <property type="project" value="InterPro"/>
</dbReference>
<evidence type="ECO:0000259" key="10">
    <source>
        <dbReference type="PROSITE" id="PS51910"/>
    </source>
</evidence>
<evidence type="ECO:0000256" key="5">
    <source>
        <dbReference type="ARBA" id="ARBA00022729"/>
    </source>
</evidence>
<dbReference type="Gene3D" id="3.10.50.10">
    <property type="match status" value="1"/>
</dbReference>
<sequence>MKYQLGVVLLIPLLATCVHSTLNPNNKKSKKNPPDIKTNSGPVNLDVFERGLVDVEPHSLSIIQEANTYYRDTSLKNFNGTVLGYLTPWNSHGYDVAKIFGRKLNIISPVWLQIIRKQDLKYEVAGTHDIDENWMKDTRKAGVQKVIPRILFEQFTDRDFSKLLTYQEEINVVSKLIIDTCWKYKFEGVVLEVWSQLSQRVDDHHLVNLVKSIAKLMKQANLELILVVPPSRAPDLFNAQHFDQLWEDVSYFSLMTYDFSTYQRPGANSPIYWMKNAVHHICPSADKDKRAKILLGLNFYGYDFTPNGGEAVIGNTYLTLLKFYKGKLKLDEKDQEHYFEVKTPTGKHFVFYPTLYSVQLRIDLARELGTGLSIWEIGQGLDFFYDLL</sequence>
<dbReference type="OrthoDB" id="10254444at2759"/>
<dbReference type="SMART" id="SM00636">
    <property type="entry name" value="Glyco_18"/>
    <property type="match status" value="1"/>
</dbReference>
<feature type="domain" description="GH18" evidence="10">
    <location>
        <begin position="80"/>
        <end position="388"/>
    </location>
</feature>
<dbReference type="InterPro" id="IPR001223">
    <property type="entry name" value="Glyco_hydro18_cat"/>
</dbReference>
<dbReference type="GO" id="GO:0005764">
    <property type="term" value="C:lysosome"/>
    <property type="evidence" value="ECO:0007669"/>
    <property type="project" value="UniProtKB-SubCell"/>
</dbReference>